<dbReference type="NCBIfam" id="NF008623">
    <property type="entry name" value="PRK11609.1"/>
    <property type="match status" value="1"/>
</dbReference>
<dbReference type="GO" id="GO:0046872">
    <property type="term" value="F:metal ion binding"/>
    <property type="evidence" value="ECO:0007669"/>
    <property type="project" value="UniProtKB-KW"/>
</dbReference>
<dbReference type="PANTHER" id="PTHR11080:SF2">
    <property type="entry name" value="LD05707P"/>
    <property type="match status" value="1"/>
</dbReference>
<dbReference type="eggNOG" id="COG1335">
    <property type="taxonomic scope" value="Bacteria"/>
</dbReference>
<evidence type="ECO:0000256" key="3">
    <source>
        <dbReference type="ARBA" id="ARBA00022723"/>
    </source>
</evidence>
<accession>A0A084IID0</accession>
<comment type="caution">
    <text evidence="10">The sequence shown here is derived from an EMBL/GenBank/DDBJ whole genome shotgun (WGS) entry which is preliminary data.</text>
</comment>
<evidence type="ECO:0000256" key="8">
    <source>
        <dbReference type="ARBA" id="ARBA00072277"/>
    </source>
</evidence>
<gene>
    <name evidence="10" type="ORF">C41B8_14890</name>
</gene>
<sequence>MTDTLLLVDIQNDFLPGGALAVADGDAVVPVANRLMPLFSSVVASQDWHPADHLSFVDQHAGFKPFQVTEVDGLEQILWPAHCVQGSPGASFASALDIARIDYVVRKGENPRIDSYSAFYDNDHRHQTDLTDILRRLGTDRLFVMGLAADVCVKFTVMDALAEGFAVTLIVDGVRGVDMHEGDTEAAIQAMRAAGAECVNSTALVAQG</sequence>
<reference evidence="10 11" key="1">
    <citation type="submission" date="2013-03" db="EMBL/GenBank/DDBJ databases">
        <title>Salinisphaera hydrothermalis C41B8 Genome Sequencing.</title>
        <authorList>
            <person name="Li C."/>
            <person name="Lai Q."/>
            <person name="Shao Z."/>
        </authorList>
    </citation>
    <scope>NUCLEOTIDE SEQUENCE [LARGE SCALE GENOMIC DNA]</scope>
    <source>
        <strain evidence="10 11">C41B8</strain>
    </source>
</reference>
<comment type="similarity">
    <text evidence="1">Belongs to the isochorismatase family.</text>
</comment>
<evidence type="ECO:0000256" key="4">
    <source>
        <dbReference type="ARBA" id="ARBA00022801"/>
    </source>
</evidence>
<dbReference type="PANTHER" id="PTHR11080">
    <property type="entry name" value="PYRAZINAMIDASE/NICOTINAMIDASE"/>
    <property type="match status" value="1"/>
</dbReference>
<dbReference type="CDD" id="cd01011">
    <property type="entry name" value="nicotinamidase"/>
    <property type="match status" value="1"/>
</dbReference>
<keyword evidence="3" id="KW-0479">Metal-binding</keyword>
<evidence type="ECO:0000259" key="9">
    <source>
        <dbReference type="Pfam" id="PF00857"/>
    </source>
</evidence>
<organism evidence="10 11">
    <name type="scientific">Salinisphaera hydrothermalis (strain C41B8)</name>
    <dbReference type="NCBI Taxonomy" id="1304275"/>
    <lineage>
        <taxon>Bacteria</taxon>
        <taxon>Pseudomonadati</taxon>
        <taxon>Pseudomonadota</taxon>
        <taxon>Gammaproteobacteria</taxon>
        <taxon>Salinisphaerales</taxon>
        <taxon>Salinisphaeraceae</taxon>
        <taxon>Salinisphaera</taxon>
    </lineage>
</organism>
<evidence type="ECO:0000256" key="2">
    <source>
        <dbReference type="ARBA" id="ARBA00022642"/>
    </source>
</evidence>
<feature type="domain" description="Isochorismatase-like" evidence="9">
    <location>
        <begin position="5"/>
        <end position="201"/>
    </location>
</feature>
<dbReference type="EC" id="3.5.1.19" evidence="6"/>
<evidence type="ECO:0000313" key="10">
    <source>
        <dbReference type="EMBL" id="KEZ76464.1"/>
    </source>
</evidence>
<dbReference type="EMBL" id="APNK01000029">
    <property type="protein sequence ID" value="KEZ76464.1"/>
    <property type="molecule type" value="Genomic_DNA"/>
</dbReference>
<dbReference type="STRING" id="1304275.C41B8_14890"/>
<keyword evidence="4" id="KW-0378">Hydrolase</keyword>
<name>A0A084IID0_SALHC</name>
<dbReference type="GO" id="GO:0008936">
    <property type="term" value="F:nicotinamidase activity"/>
    <property type="evidence" value="ECO:0007669"/>
    <property type="project" value="UniProtKB-EC"/>
</dbReference>
<dbReference type="Proteomes" id="UP000028302">
    <property type="component" value="Unassembled WGS sequence"/>
</dbReference>
<dbReference type="InterPro" id="IPR052347">
    <property type="entry name" value="Isochorismatase_Nicotinamidase"/>
</dbReference>
<evidence type="ECO:0000256" key="1">
    <source>
        <dbReference type="ARBA" id="ARBA00006336"/>
    </source>
</evidence>
<dbReference type="SUPFAM" id="SSF52499">
    <property type="entry name" value="Isochorismatase-like hydrolases"/>
    <property type="match status" value="1"/>
</dbReference>
<keyword evidence="11" id="KW-1185">Reference proteome</keyword>
<evidence type="ECO:0000256" key="7">
    <source>
        <dbReference type="ARBA" id="ARBA00043224"/>
    </source>
</evidence>
<dbReference type="AlphaFoldDB" id="A0A084IID0"/>
<evidence type="ECO:0000256" key="5">
    <source>
        <dbReference type="ARBA" id="ARBA00037900"/>
    </source>
</evidence>
<dbReference type="InterPro" id="IPR036380">
    <property type="entry name" value="Isochorismatase-like_sf"/>
</dbReference>
<dbReference type="RefSeq" id="WP_037339929.1">
    <property type="nucleotide sequence ID" value="NZ_APNK01000029.1"/>
</dbReference>
<dbReference type="OrthoDB" id="9791276at2"/>
<dbReference type="Gene3D" id="3.40.50.850">
    <property type="entry name" value="Isochorismatase-like"/>
    <property type="match status" value="1"/>
</dbReference>
<dbReference type="Pfam" id="PF00857">
    <property type="entry name" value="Isochorismatase"/>
    <property type="match status" value="1"/>
</dbReference>
<dbReference type="PATRIC" id="fig|1304275.5.peg.3043"/>
<keyword evidence="2" id="KW-0662">Pyridine nucleotide biosynthesis</keyword>
<comment type="pathway">
    <text evidence="5">Cofactor biosynthesis; nicotinate biosynthesis; nicotinate from nicotinamide: step 1/1.</text>
</comment>
<protein>
    <recommendedName>
        <fullName evidence="8">Nicotinamidase</fullName>
        <ecNumber evidence="6">3.5.1.19</ecNumber>
    </recommendedName>
    <alternativeName>
        <fullName evidence="7">Nicotinamide deamidase</fullName>
    </alternativeName>
</protein>
<evidence type="ECO:0000313" key="11">
    <source>
        <dbReference type="Proteomes" id="UP000028302"/>
    </source>
</evidence>
<dbReference type="InterPro" id="IPR000868">
    <property type="entry name" value="Isochorismatase-like_dom"/>
</dbReference>
<dbReference type="GO" id="GO:0019363">
    <property type="term" value="P:pyridine nucleotide biosynthetic process"/>
    <property type="evidence" value="ECO:0007669"/>
    <property type="project" value="UniProtKB-KW"/>
</dbReference>
<proteinExistence type="inferred from homology"/>
<evidence type="ECO:0000256" key="6">
    <source>
        <dbReference type="ARBA" id="ARBA00039017"/>
    </source>
</evidence>
<dbReference type="FunFam" id="3.40.50.850:FF:000006">
    <property type="entry name" value="Bifunctional pyrazinamidase/nicotinamidase"/>
    <property type="match status" value="1"/>
</dbReference>